<dbReference type="GO" id="GO:0005975">
    <property type="term" value="P:carbohydrate metabolic process"/>
    <property type="evidence" value="ECO:0007669"/>
    <property type="project" value="UniProtKB-ARBA"/>
</dbReference>
<keyword evidence="1" id="KW-0732">Signal</keyword>
<sequence>MPDDPAQHGRWDPVIGLPDVAIHLAVLPTGKVLAWGRRRDPQGSMHQQGCAPFVWDPATGTSTPTDEPARADGTPVNLFCSGHALLADGRLLVAGGHVTDGDGLDQACVYDAGQDTWTPLPPLRSGRWYPGAVTLADGRVLVISGSHQDGPDQPVEPIPEIWDGATWQPTRDFQGLPLYPRVHQLPDGRVGMVGSNGETTALDTAGAGTWSTLGTRAQGERQYGPAVMDAPGRVVYLGGGNDAGDHRPTDRCEKIDLTTPTPAWTPAATMAFRRRQHNATLLPDGTVLVTSGTSGPDFNDLAPGAPVHAAELWDPATDTWTTLASEDVDRCYHASAVLLPDATVLSAGGGEFVVGATPNAPQDTHRDAQVFRPPYLFRGPRPAVAAAPDVITPGETFTVTTDDPGIAAVTLVRLSSATHTLNTDQRFVRLAATPDTADPRTLAVTAPASSADWPPGPAILFVLAADGTPSPAHLLRVATGAPPPAPPPAAPERATRRRRRATGTAVTVGLTAQCPYGLGPCWGGAYTALGHLEGVGDVDPVPDHADQTARVVLTHRGLPDLASWPGQLAARANASYVLRGVEVTLRGSLGGDPGDPHLTSPDLAEPLRLHRIAPGHHVPWDLRRRRRRSLTADERDAHRRLLAVRADRPGTTVTVTGPLRLVRGRAVLSVRTVTEDH</sequence>
<dbReference type="InterPro" id="IPR006652">
    <property type="entry name" value="Kelch_1"/>
</dbReference>
<feature type="region of interest" description="Disordered" evidence="2">
    <location>
        <begin position="479"/>
        <end position="500"/>
    </location>
</feature>
<keyword evidence="6" id="KW-1185">Reference proteome</keyword>
<evidence type="ECO:0000256" key="1">
    <source>
        <dbReference type="ARBA" id="ARBA00022729"/>
    </source>
</evidence>
<dbReference type="SMART" id="SM00612">
    <property type="entry name" value="Kelch"/>
    <property type="match status" value="3"/>
</dbReference>
<dbReference type="CDD" id="cd02851">
    <property type="entry name" value="E_set_GO_C"/>
    <property type="match status" value="1"/>
</dbReference>
<dbReference type="InterPro" id="IPR011043">
    <property type="entry name" value="Gal_Oxase/kelch_b-propeller"/>
</dbReference>
<dbReference type="InterPro" id="IPR015202">
    <property type="entry name" value="GO-like_E_set"/>
</dbReference>
<dbReference type="InterPro" id="IPR014756">
    <property type="entry name" value="Ig_E-set"/>
</dbReference>
<reference evidence="5 6" key="1">
    <citation type="submission" date="2019-03" db="EMBL/GenBank/DDBJ databases">
        <title>Genomic Encyclopedia of Type Strains, Phase IV (KMG-IV): sequencing the most valuable type-strain genomes for metagenomic binning, comparative biology and taxonomic classification.</title>
        <authorList>
            <person name="Goeker M."/>
        </authorList>
    </citation>
    <scope>NUCLEOTIDE SEQUENCE [LARGE SCALE GENOMIC DNA]</scope>
    <source>
        <strain evidence="5 6">DSM 45775</strain>
    </source>
</reference>
<dbReference type="SUPFAM" id="SSF81296">
    <property type="entry name" value="E set domains"/>
    <property type="match status" value="1"/>
</dbReference>
<protein>
    <submittedName>
        <fullName evidence="5">Galactose oxidase-like protein</fullName>
    </submittedName>
</protein>
<dbReference type="RefSeq" id="WP_133825274.1">
    <property type="nucleotide sequence ID" value="NZ_BAABHR010000005.1"/>
</dbReference>
<feature type="compositionally biased region" description="Pro residues" evidence="2">
    <location>
        <begin position="481"/>
        <end position="490"/>
    </location>
</feature>
<feature type="domain" description="Glyoxal oxidase N-terminal" evidence="3">
    <location>
        <begin position="248"/>
        <end position="375"/>
    </location>
</feature>
<feature type="compositionally biased region" description="Basic and acidic residues" evidence="2">
    <location>
        <begin position="243"/>
        <end position="256"/>
    </location>
</feature>
<gene>
    <name evidence="5" type="ORF">EV188_1011241</name>
</gene>
<feature type="region of interest" description="Disordered" evidence="2">
    <location>
        <begin position="40"/>
        <end position="73"/>
    </location>
</feature>
<name>A0A4R6VPW7_9PSEU</name>
<comment type="caution">
    <text evidence="5">The sequence shown here is derived from an EMBL/GenBank/DDBJ whole genome shotgun (WGS) entry which is preliminary data.</text>
</comment>
<evidence type="ECO:0000259" key="3">
    <source>
        <dbReference type="Pfam" id="PF07250"/>
    </source>
</evidence>
<dbReference type="Gene3D" id="2.130.10.80">
    <property type="entry name" value="Galactose oxidase/kelch, beta-propeller"/>
    <property type="match status" value="1"/>
</dbReference>
<organism evidence="5 6">
    <name type="scientific">Actinomycetospora succinea</name>
    <dbReference type="NCBI Taxonomy" id="663603"/>
    <lineage>
        <taxon>Bacteria</taxon>
        <taxon>Bacillati</taxon>
        <taxon>Actinomycetota</taxon>
        <taxon>Actinomycetes</taxon>
        <taxon>Pseudonocardiales</taxon>
        <taxon>Pseudonocardiaceae</taxon>
        <taxon>Actinomycetospora</taxon>
    </lineage>
</organism>
<proteinExistence type="predicted"/>
<dbReference type="InterPro" id="IPR013783">
    <property type="entry name" value="Ig-like_fold"/>
</dbReference>
<dbReference type="Proteomes" id="UP000295705">
    <property type="component" value="Unassembled WGS sequence"/>
</dbReference>
<dbReference type="Pfam" id="PF09118">
    <property type="entry name" value="GO-like_E_set"/>
    <property type="match status" value="1"/>
</dbReference>
<dbReference type="Pfam" id="PF07250">
    <property type="entry name" value="Glyoxal_oxid_N"/>
    <property type="match status" value="1"/>
</dbReference>
<dbReference type="Gene3D" id="2.60.40.10">
    <property type="entry name" value="Immunoglobulins"/>
    <property type="match status" value="1"/>
</dbReference>
<dbReference type="PANTHER" id="PTHR32208">
    <property type="entry name" value="SECRETED PROTEIN-RELATED"/>
    <property type="match status" value="1"/>
</dbReference>
<evidence type="ECO:0000313" key="6">
    <source>
        <dbReference type="Proteomes" id="UP000295705"/>
    </source>
</evidence>
<dbReference type="SUPFAM" id="SSF50965">
    <property type="entry name" value="Galactose oxidase, central domain"/>
    <property type="match status" value="1"/>
</dbReference>
<accession>A0A4R6VPW7</accession>
<dbReference type="EMBL" id="SNYO01000001">
    <property type="protein sequence ID" value="TDQ65989.1"/>
    <property type="molecule type" value="Genomic_DNA"/>
</dbReference>
<dbReference type="CDD" id="cd15482">
    <property type="entry name" value="Sialidase_non-viral"/>
    <property type="match status" value="1"/>
</dbReference>
<dbReference type="OrthoDB" id="535891at2"/>
<dbReference type="InterPro" id="IPR009880">
    <property type="entry name" value="Glyoxal_oxidase_N"/>
</dbReference>
<evidence type="ECO:0000256" key="2">
    <source>
        <dbReference type="SAM" id="MobiDB-lite"/>
    </source>
</evidence>
<dbReference type="InterPro" id="IPR037293">
    <property type="entry name" value="Gal_Oxidase_central_sf"/>
</dbReference>
<feature type="region of interest" description="Disordered" evidence="2">
    <location>
        <begin position="241"/>
        <end position="260"/>
    </location>
</feature>
<dbReference type="AlphaFoldDB" id="A0A4R6VPW7"/>
<feature type="domain" description="Galactose oxidase-like Early set" evidence="4">
    <location>
        <begin position="381"/>
        <end position="477"/>
    </location>
</feature>
<evidence type="ECO:0000259" key="4">
    <source>
        <dbReference type="Pfam" id="PF09118"/>
    </source>
</evidence>
<evidence type="ECO:0000313" key="5">
    <source>
        <dbReference type="EMBL" id="TDQ65989.1"/>
    </source>
</evidence>
<dbReference type="PANTHER" id="PTHR32208:SF21">
    <property type="entry name" value="LOW QUALITY PROTEIN: ALDEHYDE OXIDASE GLOX-LIKE"/>
    <property type="match status" value="1"/>
</dbReference>